<protein>
    <submittedName>
        <fullName evidence="2">Uncharacterized protein</fullName>
    </submittedName>
</protein>
<reference evidence="2 3" key="1">
    <citation type="submission" date="2019-12" db="EMBL/GenBank/DDBJ databases">
        <title>Whole genome sequences of Lactococcus raffinolactis strains isolated from sewage.</title>
        <authorList>
            <person name="Ybazeta G."/>
            <person name="Ross M."/>
            <person name="Brabant-Kirwan D."/>
            <person name="Saleh M."/>
            <person name="Dillon J.A."/>
            <person name="Splinter K."/>
            <person name="Nokhbeh R."/>
        </authorList>
    </citation>
    <scope>NUCLEOTIDE SEQUENCE [LARGE SCALE GENOMIC DNA]</scope>
    <source>
        <strain evidence="2 3">Lr_19_5</strain>
    </source>
</reference>
<name>A0A6H0UFB9_9LACT</name>
<feature type="transmembrane region" description="Helical" evidence="1">
    <location>
        <begin position="122"/>
        <end position="140"/>
    </location>
</feature>
<keyword evidence="1" id="KW-1133">Transmembrane helix</keyword>
<accession>A0A6H0UFB9</accession>
<keyword evidence="1" id="KW-0812">Transmembrane</keyword>
<feature type="transmembrane region" description="Helical" evidence="1">
    <location>
        <begin position="47"/>
        <end position="65"/>
    </location>
</feature>
<dbReference type="NCBIfam" id="NF041635">
    <property type="entry name" value="STM3941_fam"/>
    <property type="match status" value="1"/>
</dbReference>
<keyword evidence="1" id="KW-0472">Membrane</keyword>
<feature type="transmembrane region" description="Helical" evidence="1">
    <location>
        <begin position="12"/>
        <end position="35"/>
    </location>
</feature>
<feature type="transmembrane region" description="Helical" evidence="1">
    <location>
        <begin position="302"/>
        <end position="323"/>
    </location>
</feature>
<dbReference type="RefSeq" id="WP_167839012.1">
    <property type="nucleotide sequence ID" value="NZ_CP047616.1"/>
</dbReference>
<gene>
    <name evidence="2" type="ORF">GU336_10245</name>
</gene>
<dbReference type="AlphaFoldDB" id="A0A6H0UFB9"/>
<evidence type="ECO:0000313" key="2">
    <source>
        <dbReference type="EMBL" id="QIW54482.1"/>
    </source>
</evidence>
<evidence type="ECO:0000313" key="3">
    <source>
        <dbReference type="Proteomes" id="UP000501945"/>
    </source>
</evidence>
<proteinExistence type="predicted"/>
<evidence type="ECO:0000256" key="1">
    <source>
        <dbReference type="SAM" id="Phobius"/>
    </source>
</evidence>
<dbReference type="PROSITE" id="PS51257">
    <property type="entry name" value="PROKAR_LIPOPROTEIN"/>
    <property type="match status" value="1"/>
</dbReference>
<dbReference type="Proteomes" id="UP000501945">
    <property type="component" value="Chromosome"/>
</dbReference>
<feature type="transmembrane region" description="Helical" evidence="1">
    <location>
        <begin position="93"/>
        <end position="116"/>
    </location>
</feature>
<dbReference type="InterPro" id="IPR048136">
    <property type="entry name" value="STM3941-like"/>
</dbReference>
<sequence>MKKFKARRIPKIIWGISILFSACLGYIFYLALSALIWSPELKVVNDLLGMLLTSVLLLGIWFAIIKRGCNEKIESKVKKVDLLILPLEVENKVAGLMFVGIVFLLMGVGVLLITISNDTVDFVIAIVAFLLILSGGFLILQRLMAAGKVILSVDEVGITYRPTTLLKQQTIGPIPWSEITEIGIKTISTGRGSQSYFQVQALDPERYTLNKKRGILFEKVRQFGLRLTHDEKTAILAPLSLLKIKADALVLVCQHEQAKHQMNDHEILQEVEEPVREEEQLQPSPIEASSEISEARQSKQKLAYILTAMIFLAIAIFGGFSYLNTQNKYAGLKNKTQYIITTDEKENSEIILSFKIFADARSQYPVVLFATELDDNISIDRESIADLIKLQDGVIKEDKIYHLQSEGDNVASYSKFKVQKGSITLDLDNNMARLILGDADYLKLSELESNAKAGYIKAKLQYEDGETPENVRIYTVANLKKNYDLE</sequence>
<organism evidence="2 3">
    <name type="scientific">Pseudolactococcus raffinolactis</name>
    <dbReference type="NCBI Taxonomy" id="1366"/>
    <lineage>
        <taxon>Bacteria</taxon>
        <taxon>Bacillati</taxon>
        <taxon>Bacillota</taxon>
        <taxon>Bacilli</taxon>
        <taxon>Lactobacillales</taxon>
        <taxon>Streptococcaceae</taxon>
        <taxon>Pseudolactococcus</taxon>
    </lineage>
</organism>
<dbReference type="EMBL" id="CP047616">
    <property type="protein sequence ID" value="QIW54482.1"/>
    <property type="molecule type" value="Genomic_DNA"/>
</dbReference>